<keyword evidence="3" id="KW-1185">Reference proteome</keyword>
<sequence length="93" mass="11090">MVKDVEIPEGIDGFFHVLMFEADEVGVIFGLLYIGLFTKQLVICIFLILIFVRIYIYYKKRKLRGFFIHYPYRWGLIPLNKYFPNGAITEYLE</sequence>
<proteinExistence type="predicted"/>
<reference evidence="2 3" key="1">
    <citation type="submission" date="2016-10" db="EMBL/GenBank/DDBJ databases">
        <title>Draft Genome sequence of Alkanindiges sp. strain H1.</title>
        <authorList>
            <person name="Subhash Y."/>
            <person name="Lee S."/>
        </authorList>
    </citation>
    <scope>NUCLEOTIDE SEQUENCE [LARGE SCALE GENOMIC DNA]</scope>
    <source>
        <strain evidence="2 3">H1</strain>
    </source>
</reference>
<evidence type="ECO:0000313" key="3">
    <source>
        <dbReference type="Proteomes" id="UP000192132"/>
    </source>
</evidence>
<accession>A0A1S8CRQ9</accession>
<organism evidence="2 3">
    <name type="scientific">Alkanindiges hydrocarboniclasticus</name>
    <dbReference type="NCBI Taxonomy" id="1907941"/>
    <lineage>
        <taxon>Bacteria</taxon>
        <taxon>Pseudomonadati</taxon>
        <taxon>Pseudomonadota</taxon>
        <taxon>Gammaproteobacteria</taxon>
        <taxon>Moraxellales</taxon>
        <taxon>Moraxellaceae</taxon>
        <taxon>Alkanindiges</taxon>
    </lineage>
</organism>
<comment type="caution">
    <text evidence="2">The sequence shown here is derived from an EMBL/GenBank/DDBJ whole genome shotgun (WGS) entry which is preliminary data.</text>
</comment>
<dbReference type="RefSeq" id="WP_076879330.1">
    <property type="nucleotide sequence ID" value="NZ_MLCN01000055.1"/>
</dbReference>
<dbReference type="OrthoDB" id="9813422at2"/>
<dbReference type="Proteomes" id="UP000192132">
    <property type="component" value="Unassembled WGS sequence"/>
</dbReference>
<name>A0A1S8CRQ9_9GAMM</name>
<gene>
    <name evidence="2" type="ORF">BKE30_14640</name>
</gene>
<feature type="transmembrane region" description="Helical" evidence="1">
    <location>
        <begin position="27"/>
        <end position="56"/>
    </location>
</feature>
<dbReference type="STRING" id="1907941.BKE30_14640"/>
<dbReference type="EMBL" id="MLCN01000055">
    <property type="protein sequence ID" value="ONG37366.1"/>
    <property type="molecule type" value="Genomic_DNA"/>
</dbReference>
<dbReference type="Pfam" id="PF07178">
    <property type="entry name" value="TraL"/>
    <property type="match status" value="1"/>
</dbReference>
<keyword evidence="1" id="KW-0472">Membrane</keyword>
<protein>
    <recommendedName>
        <fullName evidence="4">Type IV conjugative transfer system protein TraL</fullName>
    </recommendedName>
</protein>
<dbReference type="InterPro" id="IPR009838">
    <property type="entry name" value="T4SS_TraL"/>
</dbReference>
<evidence type="ECO:0000313" key="2">
    <source>
        <dbReference type="EMBL" id="ONG37366.1"/>
    </source>
</evidence>
<evidence type="ECO:0000256" key="1">
    <source>
        <dbReference type="SAM" id="Phobius"/>
    </source>
</evidence>
<dbReference type="AlphaFoldDB" id="A0A1S8CRQ9"/>
<dbReference type="GO" id="GO:0019867">
    <property type="term" value="C:outer membrane"/>
    <property type="evidence" value="ECO:0007669"/>
    <property type="project" value="InterPro"/>
</dbReference>
<evidence type="ECO:0008006" key="4">
    <source>
        <dbReference type="Google" id="ProtNLM"/>
    </source>
</evidence>
<keyword evidence="1" id="KW-0812">Transmembrane</keyword>
<keyword evidence="1" id="KW-1133">Transmembrane helix</keyword>